<keyword evidence="11" id="KW-1185">Reference proteome</keyword>
<feature type="region of interest" description="Involved in Mg(2+) ion dislocation from EF-Tu" evidence="6">
    <location>
        <begin position="81"/>
        <end position="84"/>
    </location>
</feature>
<dbReference type="PANTHER" id="PTHR11741">
    <property type="entry name" value="ELONGATION FACTOR TS"/>
    <property type="match status" value="1"/>
</dbReference>
<dbReference type="PROSITE" id="PS01127">
    <property type="entry name" value="EF_TS_2"/>
    <property type="match status" value="1"/>
</dbReference>
<dbReference type="Gene3D" id="3.30.479.20">
    <property type="entry name" value="Elongation factor Ts, dimerisation domain"/>
    <property type="match status" value="2"/>
</dbReference>
<dbReference type="GO" id="GO:0003746">
    <property type="term" value="F:translation elongation factor activity"/>
    <property type="evidence" value="ECO:0007669"/>
    <property type="project" value="UniProtKB-UniRule"/>
</dbReference>
<dbReference type="InterPro" id="IPR018101">
    <property type="entry name" value="Transl_elong_Ts_CS"/>
</dbReference>
<dbReference type="NCBIfam" id="TIGR00116">
    <property type="entry name" value="tsf"/>
    <property type="match status" value="1"/>
</dbReference>
<proteinExistence type="inferred from homology"/>
<evidence type="ECO:0000256" key="1">
    <source>
        <dbReference type="ARBA" id="ARBA00005532"/>
    </source>
</evidence>
<organism evidence="10 11">
    <name type="scientific">Halonatronomonas betaini</name>
    <dbReference type="NCBI Taxonomy" id="2778430"/>
    <lineage>
        <taxon>Bacteria</taxon>
        <taxon>Bacillati</taxon>
        <taxon>Bacillota</taxon>
        <taxon>Clostridia</taxon>
        <taxon>Halanaerobiales</taxon>
        <taxon>Halarsenatibacteraceae</taxon>
        <taxon>Halonatronomonas</taxon>
    </lineage>
</organism>
<name>A0A931AQK7_9FIRM</name>
<comment type="subcellular location">
    <subcellularLocation>
        <location evidence="6 8">Cytoplasm</location>
    </subcellularLocation>
</comment>
<dbReference type="PANTHER" id="PTHR11741:SF0">
    <property type="entry name" value="ELONGATION FACTOR TS, MITOCHONDRIAL"/>
    <property type="match status" value="1"/>
</dbReference>
<evidence type="ECO:0000313" key="10">
    <source>
        <dbReference type="EMBL" id="MBF8436682.1"/>
    </source>
</evidence>
<comment type="similarity">
    <text evidence="1 6 7">Belongs to the EF-Ts family.</text>
</comment>
<dbReference type="Gene3D" id="1.10.286.20">
    <property type="match status" value="1"/>
</dbReference>
<gene>
    <name evidence="6" type="primary">tsf</name>
    <name evidence="10" type="ORF">I0Q91_06320</name>
</gene>
<dbReference type="EMBL" id="JADPIE010000003">
    <property type="protein sequence ID" value="MBF8436682.1"/>
    <property type="molecule type" value="Genomic_DNA"/>
</dbReference>
<sequence length="296" mass="33190">MAFGMSEIKELRERTGAGVLDCKNALTENDGNIEDAVDYLREKGMAAAAKRAGKVAAEGMVNTVISRDGNEGIIVEVNSETDFVARNDNFKELVAKISQHLLNSDVENVDEALEESWFEDDSKTLEVIIKEATANIGEKIELRRFSRFKTDGMLHSYIHMGGKIGVMVELSGDADTETANNIAMQIAASSPEYISPEEVTEEDIAREKKVYREQMLNEGKPEHIIDNIVEGKINKFYNQVCLNNQEYIRDTDISVEEYLDEKGVTVEDFVRYEVGEGIEKEEEDFAAEVQAELNKN</sequence>
<dbReference type="PROSITE" id="PS01126">
    <property type="entry name" value="EF_TS_1"/>
    <property type="match status" value="1"/>
</dbReference>
<evidence type="ECO:0000256" key="8">
    <source>
        <dbReference type="RuleBase" id="RU000643"/>
    </source>
</evidence>
<evidence type="ECO:0000256" key="6">
    <source>
        <dbReference type="HAMAP-Rule" id="MF_00050"/>
    </source>
</evidence>
<dbReference type="InterPro" id="IPR009060">
    <property type="entry name" value="UBA-like_sf"/>
</dbReference>
<dbReference type="InterPro" id="IPR036402">
    <property type="entry name" value="EF-Ts_dimer_sf"/>
</dbReference>
<keyword evidence="6" id="KW-0963">Cytoplasm</keyword>
<dbReference type="Pfam" id="PF00889">
    <property type="entry name" value="EF_TS"/>
    <property type="match status" value="1"/>
</dbReference>
<evidence type="ECO:0000256" key="5">
    <source>
        <dbReference type="ARBA" id="ARBA00025453"/>
    </source>
</evidence>
<feature type="domain" description="Translation elongation factor EFTs/EF1B dimerisation" evidence="9">
    <location>
        <begin position="72"/>
        <end position="276"/>
    </location>
</feature>
<dbReference type="HAMAP" id="MF_00050">
    <property type="entry name" value="EF_Ts"/>
    <property type="match status" value="1"/>
</dbReference>
<keyword evidence="4 6" id="KW-0648">Protein biosynthesis</keyword>
<dbReference type="FunFam" id="1.10.8.10:FF:000001">
    <property type="entry name" value="Elongation factor Ts"/>
    <property type="match status" value="1"/>
</dbReference>
<dbReference type="SUPFAM" id="SSF46934">
    <property type="entry name" value="UBA-like"/>
    <property type="match status" value="1"/>
</dbReference>
<keyword evidence="3 6" id="KW-0251">Elongation factor</keyword>
<evidence type="ECO:0000256" key="7">
    <source>
        <dbReference type="RuleBase" id="RU000642"/>
    </source>
</evidence>
<evidence type="ECO:0000313" key="11">
    <source>
        <dbReference type="Proteomes" id="UP000621436"/>
    </source>
</evidence>
<dbReference type="RefSeq" id="WP_270453592.1">
    <property type="nucleotide sequence ID" value="NZ_JADPIE010000003.1"/>
</dbReference>
<comment type="caution">
    <text evidence="10">The sequence shown here is derived from an EMBL/GenBank/DDBJ whole genome shotgun (WGS) entry which is preliminary data.</text>
</comment>
<dbReference type="Proteomes" id="UP000621436">
    <property type="component" value="Unassembled WGS sequence"/>
</dbReference>
<evidence type="ECO:0000256" key="2">
    <source>
        <dbReference type="ARBA" id="ARBA00016956"/>
    </source>
</evidence>
<dbReference type="InterPro" id="IPR014039">
    <property type="entry name" value="Transl_elong_EFTs/EF1B_dimer"/>
</dbReference>
<comment type="function">
    <text evidence="5 6 7">Associates with the EF-Tu.GDP complex and induces the exchange of GDP to GTP. It remains bound to the aminoacyl-tRNA.EF-Tu.GTP complex up to the GTP hydrolysis stage on the ribosome.</text>
</comment>
<evidence type="ECO:0000259" key="9">
    <source>
        <dbReference type="Pfam" id="PF00889"/>
    </source>
</evidence>
<dbReference type="Gene3D" id="1.10.8.10">
    <property type="entry name" value="DNA helicase RuvA subunit, C-terminal domain"/>
    <property type="match status" value="1"/>
</dbReference>
<evidence type="ECO:0000256" key="3">
    <source>
        <dbReference type="ARBA" id="ARBA00022768"/>
    </source>
</evidence>
<accession>A0A931AQK7</accession>
<dbReference type="AlphaFoldDB" id="A0A931AQK7"/>
<dbReference type="SUPFAM" id="SSF54713">
    <property type="entry name" value="Elongation factor Ts (EF-Ts), dimerisation domain"/>
    <property type="match status" value="2"/>
</dbReference>
<dbReference type="InterPro" id="IPR001816">
    <property type="entry name" value="Transl_elong_EFTs/EF1B"/>
</dbReference>
<evidence type="ECO:0000256" key="4">
    <source>
        <dbReference type="ARBA" id="ARBA00022917"/>
    </source>
</evidence>
<protein>
    <recommendedName>
        <fullName evidence="2 6">Elongation factor Ts</fullName>
        <shortName evidence="6">EF-Ts</shortName>
    </recommendedName>
</protein>
<dbReference type="FunFam" id="1.10.286.20:FF:000001">
    <property type="entry name" value="Elongation factor Ts"/>
    <property type="match status" value="1"/>
</dbReference>
<dbReference type="CDD" id="cd14275">
    <property type="entry name" value="UBA_EF-Ts"/>
    <property type="match status" value="1"/>
</dbReference>
<dbReference type="GO" id="GO:0005737">
    <property type="term" value="C:cytoplasm"/>
    <property type="evidence" value="ECO:0007669"/>
    <property type="project" value="UniProtKB-SubCell"/>
</dbReference>
<reference evidence="10" key="1">
    <citation type="submission" date="2020-11" db="EMBL/GenBank/DDBJ databases">
        <title>Halonatronomonas betainensis gen. nov., sp. nov. a novel haloalkaliphilic representative of the family Halanaerobiacae capable of betaine degradation.</title>
        <authorList>
            <person name="Boltyanskaya Y."/>
            <person name="Kevbrin V."/>
            <person name="Detkova E."/>
            <person name="Grouzdev D.S."/>
            <person name="Koziaeva V."/>
            <person name="Zhilina T."/>
        </authorList>
    </citation>
    <scope>NUCLEOTIDE SEQUENCE</scope>
    <source>
        <strain evidence="10">Z-7014</strain>
    </source>
</reference>